<proteinExistence type="predicted"/>
<comment type="caution">
    <text evidence="4">The sequence shown here is derived from an EMBL/GenBank/DDBJ whole genome shotgun (WGS) entry which is preliminary data.</text>
</comment>
<evidence type="ECO:0000256" key="2">
    <source>
        <dbReference type="SAM" id="SignalP"/>
    </source>
</evidence>
<dbReference type="PANTHER" id="PTHR22870:SF408">
    <property type="entry name" value="OS09G0560450 PROTEIN"/>
    <property type="match status" value="1"/>
</dbReference>
<evidence type="ECO:0000259" key="3">
    <source>
        <dbReference type="Pfam" id="PF25390"/>
    </source>
</evidence>
<organism evidence="4 5">
    <name type="scientific">Paenibacillus chartarius</name>
    <dbReference type="NCBI Taxonomy" id="747481"/>
    <lineage>
        <taxon>Bacteria</taxon>
        <taxon>Bacillati</taxon>
        <taxon>Bacillota</taxon>
        <taxon>Bacilli</taxon>
        <taxon>Bacillales</taxon>
        <taxon>Paenibacillaceae</taxon>
        <taxon>Paenibacillus</taxon>
    </lineage>
</organism>
<dbReference type="PANTHER" id="PTHR22870">
    <property type="entry name" value="REGULATOR OF CHROMOSOME CONDENSATION"/>
    <property type="match status" value="1"/>
</dbReference>
<dbReference type="InterPro" id="IPR009091">
    <property type="entry name" value="RCC1/BLIP-II"/>
</dbReference>
<evidence type="ECO:0000313" key="5">
    <source>
        <dbReference type="Proteomes" id="UP001589776"/>
    </source>
</evidence>
<name>A0ABV6DGD2_9BACL</name>
<dbReference type="Proteomes" id="UP001589776">
    <property type="component" value="Unassembled WGS sequence"/>
</dbReference>
<dbReference type="SUPFAM" id="SSF50985">
    <property type="entry name" value="RCC1/BLIP-II"/>
    <property type="match status" value="2"/>
</dbReference>
<reference evidence="4 5" key="1">
    <citation type="submission" date="2024-09" db="EMBL/GenBank/DDBJ databases">
        <authorList>
            <person name="Sun Q."/>
            <person name="Mori K."/>
        </authorList>
    </citation>
    <scope>NUCLEOTIDE SEQUENCE [LARGE SCALE GENOMIC DNA]</scope>
    <source>
        <strain evidence="4 5">CCM 7759</strain>
    </source>
</reference>
<sequence>MNKKITALVLAASLLISTLSLSAPTIHKASATAAGKVLKAASTSNSDKGTTLVLAEDGTVWSWGNSGLTGSETGYYAYQLPHRIHLVDQAGVEQTGRVADIGVGDEHSVILTEAGTVWTFGENFSGMLGDGTRTRRPTPVQVKNADGSVLNAVYAIAVGNNHTLALKTDGTVWAWGAGAFGQLGNGGNSDSDKPVQVMLDTDKPLKNVKEIAAGQTFSMALTTDGKVYTWGYNFFGKLGLGNNQYQYTSAKPEQIAGTGEGGLVVRHIFTNSASDSAFYTTVSDTVYGWGGNTSGQLGNGDYVDYMSGEAPASAPIEIEALRGRGVVQIVSGQQHSLALTGDGNVWGMGKDSHGQLLHFTYPSNPSVNEVYTPVVLDSTTLAGAAYIAAGAYSSFVVNSSGTLYAFGDNIDSQLGLPRLPIQDSNSDGRDDVSWDYIHDGNGDGFNDQYPTKATRPLQPQPLTDGGFTVRGTLKNKATGQPLAHIQVELVHEEYGTMTAETDALGAYTFHHVLSGDHIVRVGYDFRNYFDRTTVLEIPVTSDFTNADLNVETFWSPTSMTFSDESPENGVISGKFSWSGQSVPLSRAVYKVYFADKSGSHVGVVGTSEEYAPFLTIGPMPIPPGATQFKLYVFSNESSTAICSVECATGVTLPITDAGGTVLDPAVRGIAELDLDLDAGEYRGTVELLPIEDQSAIVNIRLVWDDAQGTEIQEWSRQDSGSYVANIPANSPLPAGTEQLVVYALDSNGVIIGKSKLALHDSRREEEELFRKRLKGHLFPEAAGRLTMQTLAARMAKLQDWDDNGSIGAGDALMLLKMIDPYLLDLTD</sequence>
<feature type="domain" description="RCC1-like" evidence="3">
    <location>
        <begin position="50"/>
        <end position="301"/>
    </location>
</feature>
<keyword evidence="5" id="KW-1185">Reference proteome</keyword>
<gene>
    <name evidence="4" type="ORF">ACFFK0_04385</name>
</gene>
<evidence type="ECO:0000256" key="1">
    <source>
        <dbReference type="ARBA" id="ARBA00022737"/>
    </source>
</evidence>
<dbReference type="Pfam" id="PF13540">
    <property type="entry name" value="RCC1_2"/>
    <property type="match status" value="1"/>
</dbReference>
<protein>
    <recommendedName>
        <fullName evidence="3">RCC1-like domain-containing protein</fullName>
    </recommendedName>
</protein>
<keyword evidence="2" id="KW-0732">Signal</keyword>
<feature type="signal peptide" evidence="2">
    <location>
        <begin position="1"/>
        <end position="22"/>
    </location>
</feature>
<keyword evidence="1" id="KW-0677">Repeat</keyword>
<feature type="chain" id="PRO_5045494654" description="RCC1-like domain-containing protein" evidence="2">
    <location>
        <begin position="23"/>
        <end position="827"/>
    </location>
</feature>
<dbReference type="SUPFAM" id="SSF49478">
    <property type="entry name" value="Cna protein B-type domain"/>
    <property type="match status" value="1"/>
</dbReference>
<dbReference type="EMBL" id="JBHLWN010000021">
    <property type="protein sequence ID" value="MFC0211698.1"/>
    <property type="molecule type" value="Genomic_DNA"/>
</dbReference>
<accession>A0ABV6DGD2</accession>
<dbReference type="InterPro" id="IPR051210">
    <property type="entry name" value="Ub_ligase/GEF_domain"/>
</dbReference>
<dbReference type="Gene3D" id="2.60.40.1120">
    <property type="entry name" value="Carboxypeptidase-like, regulatory domain"/>
    <property type="match status" value="1"/>
</dbReference>
<dbReference type="Pfam" id="PF25390">
    <property type="entry name" value="WD40_RLD"/>
    <property type="match status" value="1"/>
</dbReference>
<dbReference type="InterPro" id="IPR000408">
    <property type="entry name" value="Reg_chr_condens"/>
</dbReference>
<dbReference type="RefSeq" id="WP_377468683.1">
    <property type="nucleotide sequence ID" value="NZ_JBHLWN010000021.1"/>
</dbReference>
<dbReference type="PROSITE" id="PS50012">
    <property type="entry name" value="RCC1_3"/>
    <property type="match status" value="5"/>
</dbReference>
<dbReference type="PRINTS" id="PR00633">
    <property type="entry name" value="RCCNDNSATION"/>
</dbReference>
<dbReference type="Gene3D" id="2.130.10.30">
    <property type="entry name" value="Regulator of chromosome condensation 1/beta-lactamase-inhibitor protein II"/>
    <property type="match status" value="2"/>
</dbReference>
<evidence type="ECO:0000313" key="4">
    <source>
        <dbReference type="EMBL" id="MFC0211698.1"/>
    </source>
</evidence>
<dbReference type="InterPro" id="IPR058923">
    <property type="entry name" value="RCC1-like_dom"/>
</dbReference>